<feature type="transmembrane region" description="Helical" evidence="6">
    <location>
        <begin position="102"/>
        <end position="124"/>
    </location>
</feature>
<sequence length="350" mass="39887">MFGIKLFDRYILVNLIKSFFVSLIIITVVMLIGDMVKFSDVLFSTGTSLFDMITILIYMALFLAIFTIPMSLMLSINLTYTQMSKNLEIDIAKTMGLSTFRIYKSALLFTFIVFLLLLFIVAYLSPIANASYRNKLYKLAKNNVQSGLSENTFFKTKNFTIYVNTLSANHNIAYDVFVDIENKIIKAKKVEFVDTVNGFALKCFNGSLFYMDKNSINSASFKVYTAVINFSDLTYNFANNPGFMPINKLIKYIKTHPQSTDALFELHQMFVLSTSVFILSLIGFISALSFYRSGKTFGIIFSMFAFVIFYVLETFGKSLYASNNIYYAIWLPNLVLFPIAIIAFAIKARR</sequence>
<evidence type="ECO:0000313" key="7">
    <source>
        <dbReference type="EMBL" id="HGA37536.1"/>
    </source>
</evidence>
<dbReference type="GO" id="GO:0015920">
    <property type="term" value="P:lipopolysaccharide transport"/>
    <property type="evidence" value="ECO:0007669"/>
    <property type="project" value="TreeGrafter"/>
</dbReference>
<feature type="transmembrane region" description="Helical" evidence="6">
    <location>
        <begin position="269"/>
        <end position="290"/>
    </location>
</feature>
<keyword evidence="4 6" id="KW-1133">Transmembrane helix</keyword>
<evidence type="ECO:0000256" key="2">
    <source>
        <dbReference type="ARBA" id="ARBA00022475"/>
    </source>
</evidence>
<comment type="caution">
    <text evidence="7">The sequence shown here is derived from an EMBL/GenBank/DDBJ whole genome shotgun (WGS) entry which is preliminary data.</text>
</comment>
<feature type="transmembrane region" description="Helical" evidence="6">
    <location>
        <begin position="53"/>
        <end position="81"/>
    </location>
</feature>
<organism evidence="7">
    <name type="scientific">Desulfurella acetivorans</name>
    <dbReference type="NCBI Taxonomy" id="33002"/>
    <lineage>
        <taxon>Bacteria</taxon>
        <taxon>Pseudomonadati</taxon>
        <taxon>Campylobacterota</taxon>
        <taxon>Desulfurellia</taxon>
        <taxon>Desulfurellales</taxon>
        <taxon>Desulfurellaceae</taxon>
        <taxon>Desulfurella</taxon>
    </lineage>
</organism>
<keyword evidence="3 6" id="KW-0812">Transmembrane</keyword>
<feature type="transmembrane region" description="Helical" evidence="6">
    <location>
        <begin position="325"/>
        <end position="346"/>
    </location>
</feature>
<feature type="transmembrane region" description="Helical" evidence="6">
    <location>
        <begin position="12"/>
        <end position="33"/>
    </location>
</feature>
<protein>
    <submittedName>
        <fullName evidence="7">YjgP/YjgQ family permease</fullName>
    </submittedName>
</protein>
<comment type="subcellular location">
    <subcellularLocation>
        <location evidence="1">Cell membrane</location>
        <topology evidence="1">Multi-pass membrane protein</topology>
    </subcellularLocation>
</comment>
<keyword evidence="2" id="KW-1003">Cell membrane</keyword>
<evidence type="ECO:0000256" key="3">
    <source>
        <dbReference type="ARBA" id="ARBA00022692"/>
    </source>
</evidence>
<evidence type="ECO:0000256" key="4">
    <source>
        <dbReference type="ARBA" id="ARBA00022989"/>
    </source>
</evidence>
<dbReference type="PANTHER" id="PTHR33529">
    <property type="entry name" value="SLR0882 PROTEIN-RELATED"/>
    <property type="match status" value="1"/>
</dbReference>
<dbReference type="EMBL" id="DTPL01000119">
    <property type="protein sequence ID" value="HGA37536.1"/>
    <property type="molecule type" value="Genomic_DNA"/>
</dbReference>
<dbReference type="AlphaFoldDB" id="A0A832APM6"/>
<feature type="transmembrane region" description="Helical" evidence="6">
    <location>
        <begin position="297"/>
        <end position="313"/>
    </location>
</feature>
<proteinExistence type="predicted"/>
<dbReference type="Pfam" id="PF03739">
    <property type="entry name" value="LptF_LptG"/>
    <property type="match status" value="1"/>
</dbReference>
<evidence type="ECO:0000256" key="1">
    <source>
        <dbReference type="ARBA" id="ARBA00004651"/>
    </source>
</evidence>
<gene>
    <name evidence="7" type="ORF">ENX80_01780</name>
</gene>
<accession>A0A832APM6</accession>
<dbReference type="GO" id="GO:0043190">
    <property type="term" value="C:ATP-binding cassette (ABC) transporter complex"/>
    <property type="evidence" value="ECO:0007669"/>
    <property type="project" value="TreeGrafter"/>
</dbReference>
<dbReference type="InterPro" id="IPR005495">
    <property type="entry name" value="LptG/LptF_permease"/>
</dbReference>
<evidence type="ECO:0000256" key="6">
    <source>
        <dbReference type="SAM" id="Phobius"/>
    </source>
</evidence>
<name>A0A832APM6_DESAE</name>
<evidence type="ECO:0000256" key="5">
    <source>
        <dbReference type="ARBA" id="ARBA00023136"/>
    </source>
</evidence>
<reference evidence="7" key="1">
    <citation type="journal article" date="2020" name="mSystems">
        <title>Genome- and Community-Level Interaction Insights into Carbon Utilization and Element Cycling Functions of Hydrothermarchaeota in Hydrothermal Sediment.</title>
        <authorList>
            <person name="Zhou Z."/>
            <person name="Liu Y."/>
            <person name="Xu W."/>
            <person name="Pan J."/>
            <person name="Luo Z.H."/>
            <person name="Li M."/>
        </authorList>
    </citation>
    <scope>NUCLEOTIDE SEQUENCE [LARGE SCALE GENOMIC DNA]</scope>
    <source>
        <strain evidence="7">SpSt-972</strain>
    </source>
</reference>
<dbReference type="PANTHER" id="PTHR33529:SF6">
    <property type="entry name" value="YJGP_YJGQ FAMILY PERMEASE"/>
    <property type="match status" value="1"/>
</dbReference>
<keyword evidence="5 6" id="KW-0472">Membrane</keyword>